<dbReference type="GO" id="GO:0005840">
    <property type="term" value="C:ribosome"/>
    <property type="evidence" value="ECO:0007669"/>
    <property type="project" value="UniProtKB-KW"/>
</dbReference>
<dbReference type="Pfam" id="PF00831">
    <property type="entry name" value="Ribosomal_L29"/>
    <property type="match status" value="1"/>
</dbReference>
<evidence type="ECO:0000256" key="4">
    <source>
        <dbReference type="ARBA" id="ARBA00035204"/>
    </source>
</evidence>
<evidence type="ECO:0000313" key="6">
    <source>
        <dbReference type="EMBL" id="PIZ00912.1"/>
    </source>
</evidence>
<protein>
    <recommendedName>
        <fullName evidence="4 5">Large ribosomal subunit protein uL29</fullName>
    </recommendedName>
</protein>
<reference evidence="7" key="1">
    <citation type="submission" date="2017-09" db="EMBL/GenBank/DDBJ databases">
        <title>Depth-based differentiation of microbial function through sediment-hosted aquifers and enrichment of novel symbionts in the deep terrestrial subsurface.</title>
        <authorList>
            <person name="Probst A.J."/>
            <person name="Ladd B."/>
            <person name="Jarett J.K."/>
            <person name="Geller-Mcgrath D.E."/>
            <person name="Sieber C.M.K."/>
            <person name="Emerson J.B."/>
            <person name="Anantharaman K."/>
            <person name="Thomas B.C."/>
            <person name="Malmstrom R."/>
            <person name="Stieglmeier M."/>
            <person name="Klingl A."/>
            <person name="Woyke T."/>
            <person name="Ryan C.M."/>
            <person name="Banfield J.F."/>
        </authorList>
    </citation>
    <scope>NUCLEOTIDE SEQUENCE [LARGE SCALE GENOMIC DNA]</scope>
</reference>
<keyword evidence="3 5" id="KW-0687">Ribonucleoprotein</keyword>
<dbReference type="AlphaFoldDB" id="A0A2M7RNL4"/>
<dbReference type="SUPFAM" id="SSF46561">
    <property type="entry name" value="Ribosomal protein L29 (L29p)"/>
    <property type="match status" value="1"/>
</dbReference>
<keyword evidence="2 5" id="KW-0689">Ribosomal protein</keyword>
<evidence type="ECO:0000256" key="2">
    <source>
        <dbReference type="ARBA" id="ARBA00022980"/>
    </source>
</evidence>
<evidence type="ECO:0000313" key="7">
    <source>
        <dbReference type="Proteomes" id="UP000229371"/>
    </source>
</evidence>
<dbReference type="HAMAP" id="MF_00374">
    <property type="entry name" value="Ribosomal_uL29"/>
    <property type="match status" value="1"/>
</dbReference>
<evidence type="ECO:0000256" key="3">
    <source>
        <dbReference type="ARBA" id="ARBA00023274"/>
    </source>
</evidence>
<comment type="similarity">
    <text evidence="1 5">Belongs to the universal ribosomal protein uL29 family.</text>
</comment>
<dbReference type="EMBL" id="PFMI01000031">
    <property type="protein sequence ID" value="PIZ00912.1"/>
    <property type="molecule type" value="Genomic_DNA"/>
</dbReference>
<gene>
    <name evidence="5 6" type="primary">rpmC</name>
    <name evidence="6" type="ORF">COY61_01190</name>
</gene>
<organism evidence="6 7">
    <name type="scientific">bacterium (Candidatus Gribaldobacteria) CG_4_10_14_0_8_um_filter_33_9</name>
    <dbReference type="NCBI Taxonomy" id="2014266"/>
    <lineage>
        <taxon>Bacteria</taxon>
        <taxon>Candidatus Gribaldobacteria</taxon>
    </lineage>
</organism>
<sequence>MKREDKIKDFKKMEKKELMQLLTKNREKLLQIRFDMVSGKNKNIKEIKEIKKDIARIMTLLDKEALIPKL</sequence>
<comment type="caution">
    <text evidence="6">The sequence shown here is derived from an EMBL/GenBank/DDBJ whole genome shotgun (WGS) entry which is preliminary data.</text>
</comment>
<accession>A0A2M7RNL4</accession>
<dbReference type="GO" id="GO:0006412">
    <property type="term" value="P:translation"/>
    <property type="evidence" value="ECO:0007669"/>
    <property type="project" value="UniProtKB-UniRule"/>
</dbReference>
<dbReference type="GO" id="GO:0003735">
    <property type="term" value="F:structural constituent of ribosome"/>
    <property type="evidence" value="ECO:0007669"/>
    <property type="project" value="InterPro"/>
</dbReference>
<dbReference type="Gene3D" id="1.10.287.310">
    <property type="match status" value="1"/>
</dbReference>
<dbReference type="InterPro" id="IPR001854">
    <property type="entry name" value="Ribosomal_uL29"/>
</dbReference>
<dbReference type="InterPro" id="IPR036049">
    <property type="entry name" value="Ribosomal_uL29_sf"/>
</dbReference>
<dbReference type="Proteomes" id="UP000229371">
    <property type="component" value="Unassembled WGS sequence"/>
</dbReference>
<dbReference type="NCBIfam" id="TIGR00012">
    <property type="entry name" value="L29"/>
    <property type="match status" value="1"/>
</dbReference>
<dbReference type="GO" id="GO:1990904">
    <property type="term" value="C:ribonucleoprotein complex"/>
    <property type="evidence" value="ECO:0007669"/>
    <property type="project" value="UniProtKB-KW"/>
</dbReference>
<evidence type="ECO:0000256" key="1">
    <source>
        <dbReference type="ARBA" id="ARBA00009254"/>
    </source>
</evidence>
<evidence type="ECO:0000256" key="5">
    <source>
        <dbReference type="HAMAP-Rule" id="MF_00374"/>
    </source>
</evidence>
<proteinExistence type="inferred from homology"/>
<name>A0A2M7RNL4_9BACT</name>